<keyword evidence="3" id="KW-1185">Reference proteome</keyword>
<feature type="compositionally biased region" description="Low complexity" evidence="1">
    <location>
        <begin position="23"/>
        <end position="36"/>
    </location>
</feature>
<protein>
    <submittedName>
        <fullName evidence="2">Trihelix transcription factor gt-3a-like: PROVISIONAL</fullName>
    </submittedName>
</protein>
<sequence>MLIKKKLGSSKTKLETASELISNDDSASDTSSNSEASDNKSKSKRWSSSDIRKLINEVGKQYKSLQRAKDPREKGHIWNNIISSIQASAPNSTLKDHSKFLFSKSEETIQNEWELFNDVDIYLKDDPSITAPITSDSICSIKHHKPDKDNTNNDNEINSKKRKNTHSDDEKKYIDNILTHIDKQTEIIVETIKDQYIQTSEVQQKQHNEQMGIFKPYEILRTICNSKL</sequence>
<proteinExistence type="predicted"/>
<dbReference type="AlphaFoldDB" id="A0A8H4AUK1"/>
<evidence type="ECO:0000313" key="2">
    <source>
        <dbReference type="EMBL" id="KAF0534286.1"/>
    </source>
</evidence>
<comment type="caution">
    <text evidence="2">The sequence shown here is derived from an EMBL/GenBank/DDBJ whole genome shotgun (WGS) entry which is preliminary data.</text>
</comment>
<evidence type="ECO:0000313" key="3">
    <source>
        <dbReference type="Proteomes" id="UP000439903"/>
    </source>
</evidence>
<reference evidence="2 3" key="1">
    <citation type="journal article" date="2019" name="Environ. Microbiol.">
        <title>At the nexus of three kingdoms: the genome of the mycorrhizal fungus Gigaspora margarita provides insights into plant, endobacterial and fungal interactions.</title>
        <authorList>
            <person name="Venice F."/>
            <person name="Ghignone S."/>
            <person name="Salvioli di Fossalunga A."/>
            <person name="Amselem J."/>
            <person name="Novero M."/>
            <person name="Xianan X."/>
            <person name="Sedzielewska Toro K."/>
            <person name="Morin E."/>
            <person name="Lipzen A."/>
            <person name="Grigoriev I.V."/>
            <person name="Henrissat B."/>
            <person name="Martin F.M."/>
            <person name="Bonfante P."/>
        </authorList>
    </citation>
    <scope>NUCLEOTIDE SEQUENCE [LARGE SCALE GENOMIC DNA]</scope>
    <source>
        <strain evidence="2 3">BEG34</strain>
    </source>
</reference>
<feature type="region of interest" description="Disordered" evidence="1">
    <location>
        <begin position="1"/>
        <end position="48"/>
    </location>
</feature>
<accession>A0A8H4AUK1</accession>
<name>A0A8H4AUK1_GIGMA</name>
<gene>
    <name evidence="2" type="ORF">F8M41_010025</name>
</gene>
<evidence type="ECO:0000256" key="1">
    <source>
        <dbReference type="SAM" id="MobiDB-lite"/>
    </source>
</evidence>
<feature type="region of interest" description="Disordered" evidence="1">
    <location>
        <begin position="141"/>
        <end position="168"/>
    </location>
</feature>
<dbReference type="OrthoDB" id="2377626at2759"/>
<dbReference type="Proteomes" id="UP000439903">
    <property type="component" value="Unassembled WGS sequence"/>
</dbReference>
<organism evidence="2 3">
    <name type="scientific">Gigaspora margarita</name>
    <dbReference type="NCBI Taxonomy" id="4874"/>
    <lineage>
        <taxon>Eukaryota</taxon>
        <taxon>Fungi</taxon>
        <taxon>Fungi incertae sedis</taxon>
        <taxon>Mucoromycota</taxon>
        <taxon>Glomeromycotina</taxon>
        <taxon>Glomeromycetes</taxon>
        <taxon>Diversisporales</taxon>
        <taxon>Gigasporaceae</taxon>
        <taxon>Gigaspora</taxon>
    </lineage>
</organism>
<dbReference type="EMBL" id="WTPW01000212">
    <property type="protein sequence ID" value="KAF0534286.1"/>
    <property type="molecule type" value="Genomic_DNA"/>
</dbReference>